<dbReference type="InterPro" id="IPR058647">
    <property type="entry name" value="BSH_CzcB-like"/>
</dbReference>
<dbReference type="STRING" id="716816.BST96_01730"/>
<keyword evidence="4" id="KW-1185">Reference proteome</keyword>
<dbReference type="Gene3D" id="2.40.420.20">
    <property type="match status" value="1"/>
</dbReference>
<dbReference type="KEGG" id="osg:BST96_01730"/>
<dbReference type="Pfam" id="PF25973">
    <property type="entry name" value="BSH_CzcB"/>
    <property type="match status" value="1"/>
</dbReference>
<dbReference type="Gene3D" id="2.40.50.100">
    <property type="match status" value="1"/>
</dbReference>
<dbReference type="PANTHER" id="PTHR30469">
    <property type="entry name" value="MULTIDRUG RESISTANCE PROTEIN MDTA"/>
    <property type="match status" value="1"/>
</dbReference>
<gene>
    <name evidence="3" type="ORF">BST96_01730</name>
</gene>
<feature type="coiled-coil region" evidence="1">
    <location>
        <begin position="192"/>
        <end position="219"/>
    </location>
</feature>
<dbReference type="GO" id="GO:0015562">
    <property type="term" value="F:efflux transmembrane transporter activity"/>
    <property type="evidence" value="ECO:0007669"/>
    <property type="project" value="TreeGrafter"/>
</dbReference>
<evidence type="ECO:0000259" key="2">
    <source>
        <dbReference type="Pfam" id="PF25973"/>
    </source>
</evidence>
<dbReference type="PANTHER" id="PTHR30469:SF38">
    <property type="entry name" value="HLYD FAMILY SECRETION PROTEIN"/>
    <property type="match status" value="1"/>
</dbReference>
<feature type="domain" description="CzcB-like barrel-sandwich hybrid" evidence="2">
    <location>
        <begin position="76"/>
        <end position="253"/>
    </location>
</feature>
<proteinExistence type="predicted"/>
<protein>
    <recommendedName>
        <fullName evidence="2">CzcB-like barrel-sandwich hybrid domain-containing protein</fullName>
    </recommendedName>
</protein>
<evidence type="ECO:0000313" key="3">
    <source>
        <dbReference type="EMBL" id="ARN72935.1"/>
    </source>
</evidence>
<evidence type="ECO:0000313" key="4">
    <source>
        <dbReference type="Proteomes" id="UP000193450"/>
    </source>
</evidence>
<accession>A0A1X9NAH3</accession>
<organism evidence="3 4">
    <name type="scientific">Oceanicoccus sagamiensis</name>
    <dbReference type="NCBI Taxonomy" id="716816"/>
    <lineage>
        <taxon>Bacteria</taxon>
        <taxon>Pseudomonadati</taxon>
        <taxon>Pseudomonadota</taxon>
        <taxon>Gammaproteobacteria</taxon>
        <taxon>Cellvibrionales</taxon>
        <taxon>Spongiibacteraceae</taxon>
        <taxon>Oceanicoccus</taxon>
    </lineage>
</organism>
<evidence type="ECO:0000256" key="1">
    <source>
        <dbReference type="SAM" id="Coils"/>
    </source>
</evidence>
<reference evidence="3 4" key="1">
    <citation type="submission" date="2016-11" db="EMBL/GenBank/DDBJ databases">
        <title>Trade-off between light-utilization and light-protection in marine flavobacteria.</title>
        <authorList>
            <person name="Kumagai Y."/>
        </authorList>
    </citation>
    <scope>NUCLEOTIDE SEQUENCE [LARGE SCALE GENOMIC DNA]</scope>
    <source>
        <strain evidence="3 4">NBRC 107125</strain>
    </source>
</reference>
<dbReference type="AlphaFoldDB" id="A0A1X9NAH3"/>
<name>A0A1X9NAH3_9GAMM</name>
<dbReference type="GO" id="GO:1990281">
    <property type="term" value="C:efflux pump complex"/>
    <property type="evidence" value="ECO:0007669"/>
    <property type="project" value="TreeGrafter"/>
</dbReference>
<sequence>MKQRLAKLIPQSRPLQILSVGVLLMFVLILSRSEKPPTPRQEKSWVVNIIEAQPASMSPSLALIGQVQSPQDSQLSAGIEAVVSELLVSDGDTVLQGTVLARLDDRDAQLSVIESEADLKEAGAQLKLTSLRYTQAESAYQKEQGLLKITQSRYKRSQDLFKKNVLSQSDFDAATENLTRQELAVSKAELVMQENQSKNIELEARLARLTAKRDKSALELERATIVAPFNGVVSELSISLGDRVRYGDPILRIQNPDAMEIRAQIPSLYAKSLRNSIEQGLLVPASVALASSRSGAKDNTFIEGQMIRVSGLTRESSGGVDSFIGFQRAPLGLSLGSTVRIQVQLPAIADVIAVPAEAIYGNNNVYRVIDGRMQMLEVNRLGESRLPDGRTQVLIRSDQFNPGDQIITTKLSNATDGLLVKIVLSSDQAIAKESKLLPAQQAALDTLTPLSLAGDANE</sequence>
<dbReference type="Gene3D" id="1.10.287.470">
    <property type="entry name" value="Helix hairpin bin"/>
    <property type="match status" value="1"/>
</dbReference>
<dbReference type="RefSeq" id="WP_169713862.1">
    <property type="nucleotide sequence ID" value="NZ_CP019343.1"/>
</dbReference>
<dbReference type="Proteomes" id="UP000193450">
    <property type="component" value="Chromosome"/>
</dbReference>
<dbReference type="SUPFAM" id="SSF111369">
    <property type="entry name" value="HlyD-like secretion proteins"/>
    <property type="match status" value="1"/>
</dbReference>
<dbReference type="EMBL" id="CP019343">
    <property type="protein sequence ID" value="ARN72935.1"/>
    <property type="molecule type" value="Genomic_DNA"/>
</dbReference>
<dbReference type="Gene3D" id="2.40.30.170">
    <property type="match status" value="1"/>
</dbReference>
<keyword evidence="1" id="KW-0175">Coiled coil</keyword>